<dbReference type="AlphaFoldDB" id="D3P8I0"/>
<dbReference type="STRING" id="639282.DEFDS_1561"/>
<dbReference type="PROSITE" id="PS51257">
    <property type="entry name" value="PROKAR_LIPOPROTEIN"/>
    <property type="match status" value="1"/>
</dbReference>
<dbReference type="Pfam" id="PF14559">
    <property type="entry name" value="TPR_19"/>
    <property type="match status" value="2"/>
</dbReference>
<evidence type="ECO:0000313" key="2">
    <source>
        <dbReference type="EMBL" id="BAI81020.1"/>
    </source>
</evidence>
<dbReference type="EMBL" id="AP011529">
    <property type="protein sequence ID" value="BAI81020.1"/>
    <property type="molecule type" value="Genomic_DNA"/>
</dbReference>
<evidence type="ECO:0000256" key="1">
    <source>
        <dbReference type="PROSITE-ProRule" id="PRU00339"/>
    </source>
</evidence>
<dbReference type="Pfam" id="PF00515">
    <property type="entry name" value="TPR_1"/>
    <property type="match status" value="1"/>
</dbReference>
<keyword evidence="1" id="KW-0802">TPR repeat</keyword>
<feature type="repeat" description="TPR" evidence="1">
    <location>
        <begin position="61"/>
        <end position="94"/>
    </location>
</feature>
<keyword evidence="3" id="KW-1185">Reference proteome</keyword>
<feature type="repeat" description="TPR" evidence="1">
    <location>
        <begin position="131"/>
        <end position="164"/>
    </location>
</feature>
<dbReference type="OrthoDB" id="5450625at2"/>
<dbReference type="Gene3D" id="1.25.40.10">
    <property type="entry name" value="Tetratricopeptide repeat domain"/>
    <property type="match status" value="2"/>
</dbReference>
<dbReference type="PANTHER" id="PTHR12558:SF13">
    <property type="entry name" value="CELL DIVISION CYCLE PROTEIN 27 HOMOLOG"/>
    <property type="match status" value="1"/>
</dbReference>
<dbReference type="InterPro" id="IPR019734">
    <property type="entry name" value="TPR_rpt"/>
</dbReference>
<evidence type="ECO:0000313" key="3">
    <source>
        <dbReference type="Proteomes" id="UP000001520"/>
    </source>
</evidence>
<dbReference type="InterPro" id="IPR011990">
    <property type="entry name" value="TPR-like_helical_dom_sf"/>
</dbReference>
<reference evidence="2 3" key="1">
    <citation type="journal article" date="2010" name="DNA Res.">
        <title>Bacterial lifestyle in a deep-sea hydrothermal vent chimney revealed by the genome sequence of the thermophilic bacterium Deferribacter desulfuricans SSM1.</title>
        <authorList>
            <person name="Takaki Y."/>
            <person name="Shimamura S."/>
            <person name="Nakagawa S."/>
            <person name="Fukuhara Y."/>
            <person name="Horikawa H."/>
            <person name="Ankai A."/>
            <person name="Harada T."/>
            <person name="Hosoyama A."/>
            <person name="Oguchi A."/>
            <person name="Fukui S."/>
            <person name="Fujita N."/>
            <person name="Takami H."/>
            <person name="Takai K."/>
        </authorList>
    </citation>
    <scope>NUCLEOTIDE SEQUENCE [LARGE SCALE GENOMIC DNA]</scope>
    <source>
        <strain evidence="3">DSM 14783 / JCM 11476 / NBRC 101012 / SSM1</strain>
    </source>
</reference>
<dbReference type="RefSeq" id="WP_013008266.1">
    <property type="nucleotide sequence ID" value="NC_013939.1"/>
</dbReference>
<dbReference type="PROSITE" id="PS50293">
    <property type="entry name" value="TPR_REGION"/>
    <property type="match status" value="1"/>
</dbReference>
<dbReference type="PROSITE" id="PS50005">
    <property type="entry name" value="TPR"/>
    <property type="match status" value="3"/>
</dbReference>
<accession>D3P8I0</accession>
<protein>
    <submittedName>
        <fullName evidence="2">Uncharacterized protein</fullName>
    </submittedName>
</protein>
<feature type="repeat" description="TPR" evidence="1">
    <location>
        <begin position="27"/>
        <end position="60"/>
    </location>
</feature>
<proteinExistence type="predicted"/>
<dbReference type="PANTHER" id="PTHR12558">
    <property type="entry name" value="CELL DIVISION CYCLE 16,23,27"/>
    <property type="match status" value="1"/>
</dbReference>
<dbReference type="SUPFAM" id="SSF48452">
    <property type="entry name" value="TPR-like"/>
    <property type="match status" value="1"/>
</dbReference>
<name>D3P8I0_DEFDS</name>
<dbReference type="Proteomes" id="UP000001520">
    <property type="component" value="Chromosome"/>
</dbReference>
<dbReference type="KEGG" id="ddf:DEFDS_1561"/>
<gene>
    <name evidence="2" type="ordered locus">DEFDS_1561</name>
</gene>
<dbReference type="HOGENOM" id="CLU_003728_9_0_0"/>
<dbReference type="eggNOG" id="COG3063">
    <property type="taxonomic scope" value="Bacteria"/>
</dbReference>
<dbReference type="SMART" id="SM00028">
    <property type="entry name" value="TPR"/>
    <property type="match status" value="5"/>
</dbReference>
<sequence>MKKIVSLIIFVSLILGCAQRVDKSKIAESHYKLGLAYLSSENDFRALGEFEEALKYNPKDDRIYYAISAFYLKKNMIGKAEQYIIKALSISPNNSEYLNTYASILAAKGDLENAILNWKKILNDPTYPNIPLVYYNIGLAYYNMNDYEEAKKYFKSSIRANRFFVNSYLMLYEIYNKEMNMAEAEKILKKAVDNNPASRVLMLKLGEHYYNEKKYNDAASVFEDIIIKFPKSEEAKKAATYLKSLGIYK</sequence>
<organism evidence="2 3">
    <name type="scientific">Deferribacter desulfuricans (strain DSM 14783 / JCM 11476 / NBRC 101012 / SSM1)</name>
    <dbReference type="NCBI Taxonomy" id="639282"/>
    <lineage>
        <taxon>Bacteria</taxon>
        <taxon>Pseudomonadati</taxon>
        <taxon>Deferribacterota</taxon>
        <taxon>Deferribacteres</taxon>
        <taxon>Deferribacterales</taxon>
        <taxon>Deferribacteraceae</taxon>
        <taxon>Deferribacter</taxon>
    </lineage>
</organism>